<evidence type="ECO:0000256" key="1">
    <source>
        <dbReference type="SAM" id="Phobius"/>
    </source>
</evidence>
<protein>
    <submittedName>
        <fullName evidence="2">Uncharacterized protein</fullName>
    </submittedName>
</protein>
<reference evidence="2 3" key="1">
    <citation type="submission" date="2020-08" db="EMBL/GenBank/DDBJ databases">
        <title>A Genomic Blueprint of the Chicken Gut Microbiome.</title>
        <authorList>
            <person name="Gilroy R."/>
            <person name="Ravi A."/>
            <person name="Getino M."/>
            <person name="Pursley I."/>
            <person name="Horton D.L."/>
            <person name="Alikhan N.-F."/>
            <person name="Baker D."/>
            <person name="Gharbi K."/>
            <person name="Hall N."/>
            <person name="Watson M."/>
            <person name="Adriaenssens E.M."/>
            <person name="Foster-Nyarko E."/>
            <person name="Jarju S."/>
            <person name="Secka A."/>
            <person name="Antonio M."/>
            <person name="Oren A."/>
            <person name="Chaudhuri R."/>
            <person name="La Ragione R.M."/>
            <person name="Hildebrand F."/>
            <person name="Pallen M.J."/>
        </authorList>
    </citation>
    <scope>NUCLEOTIDE SEQUENCE [LARGE SCALE GENOMIC DNA]</scope>
    <source>
        <strain evidence="2 3">Sa2BVA3</strain>
    </source>
</reference>
<name>A0ABR8UHV8_9GAMM</name>
<evidence type="ECO:0000313" key="3">
    <source>
        <dbReference type="Proteomes" id="UP000647183"/>
    </source>
</evidence>
<keyword evidence="3" id="KW-1185">Reference proteome</keyword>
<accession>A0ABR8UHV8</accession>
<keyword evidence="1" id="KW-0812">Transmembrane</keyword>
<organism evidence="2 3">
    <name type="scientific">Luteimonas colneyensis</name>
    <dbReference type="NCBI Taxonomy" id="2762230"/>
    <lineage>
        <taxon>Bacteria</taxon>
        <taxon>Pseudomonadati</taxon>
        <taxon>Pseudomonadota</taxon>
        <taxon>Gammaproteobacteria</taxon>
        <taxon>Lysobacterales</taxon>
        <taxon>Lysobacteraceae</taxon>
        <taxon>Luteimonas</taxon>
    </lineage>
</organism>
<keyword evidence="1" id="KW-0472">Membrane</keyword>
<feature type="transmembrane region" description="Helical" evidence="1">
    <location>
        <begin position="49"/>
        <end position="77"/>
    </location>
</feature>
<keyword evidence="1" id="KW-1133">Transmembrane helix</keyword>
<feature type="transmembrane region" description="Helical" evidence="1">
    <location>
        <begin position="21"/>
        <end position="43"/>
    </location>
</feature>
<dbReference type="Proteomes" id="UP000647183">
    <property type="component" value="Unassembled WGS sequence"/>
</dbReference>
<sequence>MSGPVPVTPADSHATQRRKWMWIKLAGTACLLSWVALAVGIGLKVDTGAMLVLATLAAVTTEGTIWLAALLLGVSAYQARRRLWEKLRLRMR</sequence>
<dbReference type="EMBL" id="JACSQJ010000002">
    <property type="protein sequence ID" value="MBD7987605.1"/>
    <property type="molecule type" value="Genomic_DNA"/>
</dbReference>
<gene>
    <name evidence="2" type="ORF">H9645_06130</name>
</gene>
<comment type="caution">
    <text evidence="2">The sequence shown here is derived from an EMBL/GenBank/DDBJ whole genome shotgun (WGS) entry which is preliminary data.</text>
</comment>
<evidence type="ECO:0000313" key="2">
    <source>
        <dbReference type="EMBL" id="MBD7987605.1"/>
    </source>
</evidence>
<proteinExistence type="predicted"/>